<dbReference type="InterPro" id="IPR011324">
    <property type="entry name" value="Cytotoxic_necrot_fac-like_cat"/>
</dbReference>
<dbReference type="AlphaFoldDB" id="A0AAP9Y899"/>
<protein>
    <submittedName>
        <fullName evidence="12">Laccase domain-containing protein</fullName>
    </submittedName>
</protein>
<evidence type="ECO:0000313" key="13">
    <source>
        <dbReference type="Proteomes" id="UP000595220"/>
    </source>
</evidence>
<evidence type="ECO:0000256" key="11">
    <source>
        <dbReference type="ARBA" id="ARBA00049893"/>
    </source>
</evidence>
<dbReference type="PANTHER" id="PTHR30616">
    <property type="entry name" value="UNCHARACTERIZED PROTEIN YFIH"/>
    <property type="match status" value="1"/>
</dbReference>
<keyword evidence="7" id="KW-0862">Zinc</keyword>
<dbReference type="GO" id="GO:0016787">
    <property type="term" value="F:hydrolase activity"/>
    <property type="evidence" value="ECO:0007669"/>
    <property type="project" value="UniProtKB-KW"/>
</dbReference>
<evidence type="ECO:0000256" key="3">
    <source>
        <dbReference type="ARBA" id="ARBA00007353"/>
    </source>
</evidence>
<sequence>MTTQSWAGARVHLTKADPGTSALWGNVGLHVGDAQHLVRARRRALAAELGRDIVWMHQTHSTRVDVVVSLGGKPSREADGIALDQVAPGEWGPLDADGVVLNARGWEQAPAVAVQTADCLPVVMSADHGRVVAAVHAGRRGLLGGILACAVGEIRARVDGPIDAMIGPAICGRCYEVPPEMAERSNAVMPGICARTSWGTPSLDLPGAAARSLADLGVRVVVDGRCTLEDPRLFSYRAEPACGRQALIIVPA</sequence>
<proteinExistence type="inferred from homology"/>
<dbReference type="GO" id="GO:0017061">
    <property type="term" value="F:S-methyl-5-thioadenosine phosphorylase activity"/>
    <property type="evidence" value="ECO:0007669"/>
    <property type="project" value="UniProtKB-EC"/>
</dbReference>
<keyword evidence="4" id="KW-0808">Transferase</keyword>
<evidence type="ECO:0000256" key="9">
    <source>
        <dbReference type="ARBA" id="ARBA00047989"/>
    </source>
</evidence>
<keyword evidence="6" id="KW-0378">Hydrolase</keyword>
<dbReference type="SUPFAM" id="SSF64438">
    <property type="entry name" value="CNF1/YfiH-like putative cysteine hydrolases"/>
    <property type="match status" value="1"/>
</dbReference>
<dbReference type="Gene3D" id="3.60.140.10">
    <property type="entry name" value="CNF1/YfiH-like putative cysteine hydrolases"/>
    <property type="match status" value="1"/>
</dbReference>
<evidence type="ECO:0000313" key="12">
    <source>
        <dbReference type="EMBL" id="QQC44612.1"/>
    </source>
</evidence>
<dbReference type="RefSeq" id="WP_198482605.1">
    <property type="nucleotide sequence ID" value="NZ_CP066065.1"/>
</dbReference>
<evidence type="ECO:0000256" key="10">
    <source>
        <dbReference type="ARBA" id="ARBA00048968"/>
    </source>
</evidence>
<dbReference type="GO" id="GO:0005507">
    <property type="term" value="F:copper ion binding"/>
    <property type="evidence" value="ECO:0007669"/>
    <property type="project" value="TreeGrafter"/>
</dbReference>
<reference evidence="12 13" key="1">
    <citation type="submission" date="2020-12" db="EMBL/GenBank/DDBJ databases">
        <title>FDA dAtabase for Regulatory Grade micrObial Sequences (FDA-ARGOS): Supporting development and validation of Infectious Disease Dx tests.</title>
        <authorList>
            <person name="Sproer C."/>
            <person name="Gronow S."/>
            <person name="Severitt S."/>
            <person name="Schroder I."/>
            <person name="Tallon L."/>
            <person name="Sadzewicz L."/>
            <person name="Zhao X."/>
            <person name="Boylan J."/>
            <person name="Ott S."/>
            <person name="Bowen H."/>
            <person name="Vavikolanu K."/>
            <person name="Mehta A."/>
            <person name="Aluvathingal J."/>
            <person name="Nadendla S."/>
            <person name="Lowell S."/>
            <person name="Myers T."/>
            <person name="Yan Y."/>
            <person name="Sichtig H."/>
        </authorList>
    </citation>
    <scope>NUCLEOTIDE SEQUENCE [LARGE SCALE GENOMIC DNA]</scope>
    <source>
        <strain evidence="12 13">FDAARGOS_985</strain>
    </source>
</reference>
<keyword evidence="8" id="KW-0186">Copper</keyword>
<comment type="catalytic activity">
    <reaction evidence="1">
        <text>inosine + phosphate = alpha-D-ribose 1-phosphate + hypoxanthine</text>
        <dbReference type="Rhea" id="RHEA:27646"/>
        <dbReference type="ChEBI" id="CHEBI:17368"/>
        <dbReference type="ChEBI" id="CHEBI:17596"/>
        <dbReference type="ChEBI" id="CHEBI:43474"/>
        <dbReference type="ChEBI" id="CHEBI:57720"/>
        <dbReference type="EC" id="2.4.2.1"/>
    </reaction>
    <physiologicalReaction direction="left-to-right" evidence="1">
        <dbReference type="Rhea" id="RHEA:27647"/>
    </physiologicalReaction>
</comment>
<comment type="function">
    <text evidence="2">Purine nucleoside enzyme that catalyzes the phosphorolysis of adenosine and inosine nucleosides, yielding D-ribose 1-phosphate and the respective free bases, adenine and hypoxanthine. Also catalyzes the phosphorolysis of S-methyl-5'-thioadenosine into adenine and S-methyl-5-thio-alpha-D-ribose 1-phosphate. Also has adenosine deaminase activity.</text>
</comment>
<keyword evidence="5" id="KW-0479">Metal-binding</keyword>
<keyword evidence="13" id="KW-1185">Reference proteome</keyword>
<evidence type="ECO:0000256" key="5">
    <source>
        <dbReference type="ARBA" id="ARBA00022723"/>
    </source>
</evidence>
<evidence type="ECO:0000256" key="2">
    <source>
        <dbReference type="ARBA" id="ARBA00003215"/>
    </source>
</evidence>
<evidence type="ECO:0000256" key="8">
    <source>
        <dbReference type="ARBA" id="ARBA00023008"/>
    </source>
</evidence>
<evidence type="ECO:0000256" key="4">
    <source>
        <dbReference type="ARBA" id="ARBA00022679"/>
    </source>
</evidence>
<dbReference type="CDD" id="cd16833">
    <property type="entry name" value="YfiH"/>
    <property type="match status" value="1"/>
</dbReference>
<comment type="similarity">
    <text evidence="3">Belongs to the purine nucleoside phosphorylase YfiH/LACC1 family.</text>
</comment>
<dbReference type="InterPro" id="IPR038371">
    <property type="entry name" value="Cu_polyphenol_OxRdtase_sf"/>
</dbReference>
<evidence type="ECO:0000256" key="1">
    <source>
        <dbReference type="ARBA" id="ARBA00000553"/>
    </source>
</evidence>
<organism evidence="12 13">
    <name type="scientific">Schaalia meyeri</name>
    <dbReference type="NCBI Taxonomy" id="52773"/>
    <lineage>
        <taxon>Bacteria</taxon>
        <taxon>Bacillati</taxon>
        <taxon>Actinomycetota</taxon>
        <taxon>Actinomycetes</taxon>
        <taxon>Actinomycetales</taxon>
        <taxon>Actinomycetaceae</taxon>
        <taxon>Schaalia</taxon>
    </lineage>
</organism>
<name>A0AAP9Y899_9ACTO</name>
<accession>A0AAP9Y899</accession>
<gene>
    <name evidence="12" type="ORF">I6H42_04320</name>
</gene>
<dbReference type="InterPro" id="IPR003730">
    <property type="entry name" value="Cu_polyphenol_OxRdtase"/>
</dbReference>
<dbReference type="EMBL" id="CP066065">
    <property type="protein sequence ID" value="QQC44612.1"/>
    <property type="molecule type" value="Genomic_DNA"/>
</dbReference>
<dbReference type="PANTHER" id="PTHR30616:SF2">
    <property type="entry name" value="PURINE NUCLEOSIDE PHOSPHORYLASE LACC1"/>
    <property type="match status" value="1"/>
</dbReference>
<evidence type="ECO:0000256" key="7">
    <source>
        <dbReference type="ARBA" id="ARBA00022833"/>
    </source>
</evidence>
<comment type="catalytic activity">
    <reaction evidence="9">
        <text>adenosine + H2O + H(+) = inosine + NH4(+)</text>
        <dbReference type="Rhea" id="RHEA:24408"/>
        <dbReference type="ChEBI" id="CHEBI:15377"/>
        <dbReference type="ChEBI" id="CHEBI:15378"/>
        <dbReference type="ChEBI" id="CHEBI:16335"/>
        <dbReference type="ChEBI" id="CHEBI:17596"/>
        <dbReference type="ChEBI" id="CHEBI:28938"/>
        <dbReference type="EC" id="3.5.4.4"/>
    </reaction>
    <physiologicalReaction direction="left-to-right" evidence="9">
        <dbReference type="Rhea" id="RHEA:24409"/>
    </physiologicalReaction>
</comment>
<dbReference type="Proteomes" id="UP000595220">
    <property type="component" value="Chromosome"/>
</dbReference>
<comment type="catalytic activity">
    <reaction evidence="10">
        <text>adenosine + phosphate = alpha-D-ribose 1-phosphate + adenine</text>
        <dbReference type="Rhea" id="RHEA:27642"/>
        <dbReference type="ChEBI" id="CHEBI:16335"/>
        <dbReference type="ChEBI" id="CHEBI:16708"/>
        <dbReference type="ChEBI" id="CHEBI:43474"/>
        <dbReference type="ChEBI" id="CHEBI:57720"/>
        <dbReference type="EC" id="2.4.2.1"/>
    </reaction>
    <physiologicalReaction direction="left-to-right" evidence="10">
        <dbReference type="Rhea" id="RHEA:27643"/>
    </physiologicalReaction>
</comment>
<dbReference type="Pfam" id="PF02578">
    <property type="entry name" value="Cu-oxidase_4"/>
    <property type="match status" value="1"/>
</dbReference>
<comment type="catalytic activity">
    <reaction evidence="11">
        <text>S-methyl-5'-thioadenosine + phosphate = 5-(methylsulfanyl)-alpha-D-ribose 1-phosphate + adenine</text>
        <dbReference type="Rhea" id="RHEA:11852"/>
        <dbReference type="ChEBI" id="CHEBI:16708"/>
        <dbReference type="ChEBI" id="CHEBI:17509"/>
        <dbReference type="ChEBI" id="CHEBI:43474"/>
        <dbReference type="ChEBI" id="CHEBI:58533"/>
        <dbReference type="EC" id="2.4.2.28"/>
    </reaction>
    <physiologicalReaction direction="left-to-right" evidence="11">
        <dbReference type="Rhea" id="RHEA:11853"/>
    </physiologicalReaction>
</comment>
<evidence type="ECO:0000256" key="6">
    <source>
        <dbReference type="ARBA" id="ARBA00022801"/>
    </source>
</evidence>